<feature type="domain" description="Pyridoxamine 5'-phosphate oxidase N-terminal" evidence="6">
    <location>
        <begin position="28"/>
        <end position="143"/>
    </location>
</feature>
<sequence length="205" mass="22681">MAQLVEDGRSEPDPDAVPDAVFLDWLGHAIDAGVAEPHVAVLATVDGSGAPDARVLLLRDVTPEGWWFSGPSFSPKGRQLAANPAAALTFYWSSVGRQVRIAGRVSEGSAVAVARDFHERSRTAKAVATASKQSEVLSNEGDYAARVDEAATVLDEHPDQVPEHWRAWCLEADTVEFWQAEPGRRHQRWRYRRTSDGWLRETLWP</sequence>
<comment type="similarity">
    <text evidence="2">Belongs to the pyridoxamine 5'-phosphate oxidase family.</text>
</comment>
<dbReference type="NCBIfam" id="NF004231">
    <property type="entry name" value="PRK05679.1"/>
    <property type="match status" value="1"/>
</dbReference>
<protein>
    <submittedName>
        <fullName evidence="9">Pyridoxal 5'-phosphate synthase</fullName>
    </submittedName>
</protein>
<dbReference type="Pfam" id="PF01243">
    <property type="entry name" value="PNPOx_N"/>
    <property type="match status" value="1"/>
</dbReference>
<keyword evidence="11" id="KW-1185">Reference proteome</keyword>
<dbReference type="EMBL" id="JBIMSP010000029">
    <property type="protein sequence ID" value="MFH5243707.1"/>
    <property type="molecule type" value="Genomic_DNA"/>
</dbReference>
<dbReference type="InterPro" id="IPR012349">
    <property type="entry name" value="Split_barrel_FMN-bd"/>
</dbReference>
<evidence type="ECO:0000256" key="2">
    <source>
        <dbReference type="ARBA" id="ARBA00007301"/>
    </source>
</evidence>
<evidence type="ECO:0000313" key="8">
    <source>
        <dbReference type="EMBL" id="MFH5232722.1"/>
    </source>
</evidence>
<dbReference type="Proteomes" id="UP001609176">
    <property type="component" value="Unassembled WGS sequence"/>
</dbReference>
<comment type="caution">
    <text evidence="9">The sequence shown here is derived from an EMBL/GenBank/DDBJ whole genome shotgun (WGS) entry which is preliminary data.</text>
</comment>
<dbReference type="PANTHER" id="PTHR10851:SF0">
    <property type="entry name" value="PYRIDOXINE-5'-PHOSPHATE OXIDASE"/>
    <property type="match status" value="1"/>
</dbReference>
<dbReference type="Proteomes" id="UP001609219">
    <property type="component" value="Unassembled WGS sequence"/>
</dbReference>
<feature type="domain" description="Pyridoxine 5'-phosphate oxidase dimerisation C-terminal" evidence="7">
    <location>
        <begin position="165"/>
        <end position="205"/>
    </location>
</feature>
<evidence type="ECO:0000256" key="5">
    <source>
        <dbReference type="ARBA" id="ARBA00023002"/>
    </source>
</evidence>
<keyword evidence="4" id="KW-0288">FMN</keyword>
<dbReference type="PANTHER" id="PTHR10851">
    <property type="entry name" value="PYRIDOXINE-5-PHOSPHATE OXIDASE"/>
    <property type="match status" value="1"/>
</dbReference>
<organism evidence="9 10">
    <name type="scientific">Antrihabitans spumae</name>
    <dbReference type="NCBI Taxonomy" id="3373370"/>
    <lineage>
        <taxon>Bacteria</taxon>
        <taxon>Bacillati</taxon>
        <taxon>Actinomycetota</taxon>
        <taxon>Actinomycetes</taxon>
        <taxon>Mycobacteriales</taxon>
        <taxon>Nocardiaceae</taxon>
        <taxon>Antrihabitans</taxon>
    </lineage>
</organism>
<keyword evidence="3" id="KW-0285">Flavoprotein</keyword>
<evidence type="ECO:0000313" key="10">
    <source>
        <dbReference type="Proteomes" id="UP001609176"/>
    </source>
</evidence>
<dbReference type="Gene3D" id="2.30.110.10">
    <property type="entry name" value="Electron Transport, Fmn-binding Protein, Chain A"/>
    <property type="match status" value="1"/>
</dbReference>
<dbReference type="InterPro" id="IPR019576">
    <property type="entry name" value="Pyridoxamine_oxidase_dimer_C"/>
</dbReference>
<gene>
    <name evidence="9" type="ORF">ACHIPV_17760</name>
    <name evidence="8" type="ORF">ACHIRB_29755</name>
</gene>
<evidence type="ECO:0000259" key="6">
    <source>
        <dbReference type="Pfam" id="PF01243"/>
    </source>
</evidence>
<dbReference type="EMBL" id="JBIMSN010000158">
    <property type="protein sequence ID" value="MFH5232722.1"/>
    <property type="molecule type" value="Genomic_DNA"/>
</dbReference>
<comment type="cofactor">
    <cofactor evidence="1">
        <name>FMN</name>
        <dbReference type="ChEBI" id="CHEBI:58210"/>
    </cofactor>
</comment>
<keyword evidence="5" id="KW-0560">Oxidoreductase</keyword>
<evidence type="ECO:0000256" key="3">
    <source>
        <dbReference type="ARBA" id="ARBA00022630"/>
    </source>
</evidence>
<dbReference type="PIRSF" id="PIRSF000190">
    <property type="entry name" value="Pyd_amn-ph_oxd"/>
    <property type="match status" value="1"/>
</dbReference>
<evidence type="ECO:0000313" key="9">
    <source>
        <dbReference type="EMBL" id="MFH5243707.1"/>
    </source>
</evidence>
<evidence type="ECO:0000313" key="11">
    <source>
        <dbReference type="Proteomes" id="UP001609219"/>
    </source>
</evidence>
<name>A0ABW7KS05_9NOCA</name>
<dbReference type="RefSeq" id="WP_395125239.1">
    <property type="nucleotide sequence ID" value="NZ_JBIMSN010000158.1"/>
</dbReference>
<evidence type="ECO:0000259" key="7">
    <source>
        <dbReference type="Pfam" id="PF10590"/>
    </source>
</evidence>
<reference evidence="10 11" key="1">
    <citation type="submission" date="2024-10" db="EMBL/GenBank/DDBJ databases">
        <authorList>
            <person name="Riesco R."/>
        </authorList>
    </citation>
    <scope>NUCLEOTIDE SEQUENCE [LARGE SCALE GENOMIC DNA]</scope>
    <source>
        <strain evidence="9 10">NCIMB 15448</strain>
        <strain evidence="8 11">NCIMB 15450</strain>
    </source>
</reference>
<evidence type="ECO:0000256" key="1">
    <source>
        <dbReference type="ARBA" id="ARBA00001917"/>
    </source>
</evidence>
<evidence type="ECO:0000256" key="4">
    <source>
        <dbReference type="ARBA" id="ARBA00022643"/>
    </source>
</evidence>
<dbReference type="SUPFAM" id="SSF50475">
    <property type="entry name" value="FMN-binding split barrel"/>
    <property type="match status" value="1"/>
</dbReference>
<dbReference type="InterPro" id="IPR011576">
    <property type="entry name" value="Pyridox_Oxase_N"/>
</dbReference>
<proteinExistence type="inferred from homology"/>
<accession>A0ABW7KS05</accession>
<dbReference type="Pfam" id="PF10590">
    <property type="entry name" value="PNP_phzG_C"/>
    <property type="match status" value="1"/>
</dbReference>
<dbReference type="InterPro" id="IPR000659">
    <property type="entry name" value="Pyridox_Oxase"/>
</dbReference>